<organism evidence="5 6">
    <name type="scientific">Kitasatospora misakiensis</name>
    <dbReference type="NCBI Taxonomy" id="67330"/>
    <lineage>
        <taxon>Bacteria</taxon>
        <taxon>Bacillati</taxon>
        <taxon>Actinomycetota</taxon>
        <taxon>Actinomycetes</taxon>
        <taxon>Kitasatosporales</taxon>
        <taxon>Streptomycetaceae</taxon>
        <taxon>Kitasatospora</taxon>
    </lineage>
</organism>
<dbReference type="Pfam" id="PF13191">
    <property type="entry name" value="AAA_16"/>
    <property type="match status" value="1"/>
</dbReference>
<dbReference type="PANTHER" id="PTHR16305">
    <property type="entry name" value="TESTICULAR SOLUBLE ADENYLYL CYCLASE"/>
    <property type="match status" value="1"/>
</dbReference>
<dbReference type="GO" id="GO:0005524">
    <property type="term" value="F:ATP binding"/>
    <property type="evidence" value="ECO:0007669"/>
    <property type="project" value="UniProtKB-KW"/>
</dbReference>
<dbReference type="SUPFAM" id="SSF48452">
    <property type="entry name" value="TPR-like"/>
    <property type="match status" value="1"/>
</dbReference>
<dbReference type="SMART" id="SM00044">
    <property type="entry name" value="CYCc"/>
    <property type="match status" value="1"/>
</dbReference>
<dbReference type="InterPro" id="IPR001054">
    <property type="entry name" value="A/G_cyclase"/>
</dbReference>
<dbReference type="InterPro" id="IPR041664">
    <property type="entry name" value="AAA_16"/>
</dbReference>
<feature type="region of interest" description="Disordered" evidence="3">
    <location>
        <begin position="1095"/>
        <end position="1133"/>
    </location>
</feature>
<evidence type="ECO:0000313" key="5">
    <source>
        <dbReference type="EMBL" id="MFC5661415.1"/>
    </source>
</evidence>
<dbReference type="SUPFAM" id="SSF55073">
    <property type="entry name" value="Nucleotide cyclase"/>
    <property type="match status" value="1"/>
</dbReference>
<gene>
    <name evidence="5" type="ORF">ACFP3U_00305</name>
</gene>
<keyword evidence="6" id="KW-1185">Reference proteome</keyword>
<evidence type="ECO:0000259" key="4">
    <source>
        <dbReference type="PROSITE" id="PS50125"/>
    </source>
</evidence>
<protein>
    <submittedName>
        <fullName evidence="5">ATP-binding protein</fullName>
    </submittedName>
</protein>
<comment type="caution">
    <text evidence="5">The sequence shown here is derived from an EMBL/GenBank/DDBJ whole genome shotgun (WGS) entry which is preliminary data.</text>
</comment>
<feature type="compositionally biased region" description="Low complexity" evidence="3">
    <location>
        <begin position="1096"/>
        <end position="1110"/>
    </location>
</feature>
<proteinExistence type="predicted"/>
<reference evidence="6" key="1">
    <citation type="journal article" date="2019" name="Int. J. Syst. Evol. Microbiol.">
        <title>The Global Catalogue of Microorganisms (GCM) 10K type strain sequencing project: providing services to taxonomists for standard genome sequencing and annotation.</title>
        <authorList>
            <consortium name="The Broad Institute Genomics Platform"/>
            <consortium name="The Broad Institute Genome Sequencing Center for Infectious Disease"/>
            <person name="Wu L."/>
            <person name="Ma J."/>
        </authorList>
    </citation>
    <scope>NUCLEOTIDE SEQUENCE [LARGE SCALE GENOMIC DNA]</scope>
    <source>
        <strain evidence="6">CGMCC 4.1437</strain>
    </source>
</reference>
<dbReference type="Gene3D" id="1.25.40.10">
    <property type="entry name" value="Tetratricopeptide repeat domain"/>
    <property type="match status" value="1"/>
</dbReference>
<dbReference type="Proteomes" id="UP001595975">
    <property type="component" value="Unassembled WGS sequence"/>
</dbReference>
<keyword evidence="2 5" id="KW-0067">ATP-binding</keyword>
<dbReference type="EMBL" id="JBHSOF010000001">
    <property type="protein sequence ID" value="MFC5661415.1"/>
    <property type="molecule type" value="Genomic_DNA"/>
</dbReference>
<feature type="domain" description="Guanylate cyclase" evidence="4">
    <location>
        <begin position="46"/>
        <end position="175"/>
    </location>
</feature>
<evidence type="ECO:0000313" key="6">
    <source>
        <dbReference type="Proteomes" id="UP001595975"/>
    </source>
</evidence>
<dbReference type="CDD" id="cd07302">
    <property type="entry name" value="CHD"/>
    <property type="match status" value="1"/>
</dbReference>
<evidence type="ECO:0000256" key="1">
    <source>
        <dbReference type="ARBA" id="ARBA00022741"/>
    </source>
</evidence>
<accession>A0ABW0WUT9</accession>
<feature type="compositionally biased region" description="Pro residues" evidence="3">
    <location>
        <begin position="1115"/>
        <end position="1127"/>
    </location>
</feature>
<dbReference type="PROSITE" id="PS50125">
    <property type="entry name" value="GUANYLATE_CYCLASE_2"/>
    <property type="match status" value="1"/>
</dbReference>
<dbReference type="InterPro" id="IPR027417">
    <property type="entry name" value="P-loop_NTPase"/>
</dbReference>
<dbReference type="Gene3D" id="3.30.70.1230">
    <property type="entry name" value="Nucleotide cyclase"/>
    <property type="match status" value="1"/>
</dbReference>
<dbReference type="SUPFAM" id="SSF52540">
    <property type="entry name" value="P-loop containing nucleoside triphosphate hydrolases"/>
    <property type="match status" value="1"/>
</dbReference>
<dbReference type="PANTHER" id="PTHR16305:SF28">
    <property type="entry name" value="GUANYLATE CYCLASE DOMAIN-CONTAINING PROTEIN"/>
    <property type="match status" value="1"/>
</dbReference>
<dbReference type="InterPro" id="IPR011990">
    <property type="entry name" value="TPR-like_helical_dom_sf"/>
</dbReference>
<evidence type="ECO:0000256" key="2">
    <source>
        <dbReference type="ARBA" id="ARBA00022840"/>
    </source>
</evidence>
<sequence>MSCRACGRRTAEADRFCAGCGTPLAATGTAAPPVEAEPRESRRKVSMLFLDVVGSTTLAERLDPEPLRRVMDRYFASCGACIAEHGGVVEKFIGDAILAAFGATVAHEDDALRAVRAATGALAALAGLTADLAAEYQVRLEARAGICTGNVVVITRPGDDFRVVGDSVNTAARLQTAAAPGEVLICADTAAMVRGQVGVESVEPLRLKGKSRPVPAWRVTAPGAAADDPAPVTPFIGRTEELAALDRGYRQARDGRRVCLATVVGAPGIGKSRLVREFLDGLPAGEAVVLSGRCSAYGRGITYRPLAEMLGSLPGGRPELARLLAEDAVDAAEAGPPGSAGARARRLVARTLAAVADAAGADPTDAGPAGDQDVGPVGVEDIAWAVRHLLEVLGRSRPVIMVWEDLHWAEATLLDLVDGIATWLRDVPVLLLCVARPDLLDLRGDWGNGKPCATTVDLGPMTEEQTAALVGRLALRGDVHPQDFRAHEHRELTDRVIALCDGNPLFAEQLMDVFAETAPGTHVPPTVQALLGARLDQLPTTERGLLELAAVVGREFSRGQLRAMAEADGVPPTAADEATARLAHRRVFEPGPAATYRFAQALLRDTAYEFTPKTRRERWHDFLADRFSRVRPPDRMAVAYHVEASWLLGRQLRPGVQQLPALAGAAAGALIAEGRQALARKDLPAAVQLLERGRALLPVGDPRHTALALHVCDAGIWLQDEARCRAALDAAEAALPDHPRAAVTIAVQRGIVALRFGLAPPAAVAADADRLAARLEHDPGDDRSWCRLHQLRALLELAAERTASAETSFRRALARARALGDGYEEDRLLCAVCELAQWTPTPVAASLELCALLGRRFAANRSLLIPVLVARAHLEALGGELERARRTLAEALTYSHDVHTDLADAVVLDAAGFVESLAGAHELAEARYRQSLGVLHGAEHAPDTRTTEVAIARELFAQGRTDAAARALDALDPDGLLDADGFPDPDGFPGVDVLPGEGGPDGGNPRARLGATALRGRIASARGRHAEAVAAATAARRLSEGSDDPCLVGETLLDLAIVLRAAGEAERATAEGTEALRMFEAKGATLPAGRVRAWLAAAAPPGTAGPADPTDPTDPTDPPDAPGPPAPVGGDRR</sequence>
<keyword evidence="1" id="KW-0547">Nucleotide-binding</keyword>
<dbReference type="RefSeq" id="WP_380222971.1">
    <property type="nucleotide sequence ID" value="NZ_JBHSOF010000001.1"/>
</dbReference>
<evidence type="ECO:0000256" key="3">
    <source>
        <dbReference type="SAM" id="MobiDB-lite"/>
    </source>
</evidence>
<dbReference type="Pfam" id="PF00211">
    <property type="entry name" value="Guanylate_cyc"/>
    <property type="match status" value="1"/>
</dbReference>
<dbReference type="InterPro" id="IPR029787">
    <property type="entry name" value="Nucleotide_cyclase"/>
</dbReference>
<name>A0ABW0WUT9_9ACTN</name>